<keyword evidence="3" id="KW-1185">Reference proteome</keyword>
<dbReference type="RefSeq" id="WP_038213157.1">
    <property type="nucleotide sequence ID" value="NZ_JRWM01000005.1"/>
</dbReference>
<comment type="caution">
    <text evidence="2">The sequence shown here is derived from an EMBL/GenBank/DDBJ whole genome shotgun (WGS) entry which is preliminary data.</text>
</comment>
<name>A0ABR4YDW3_9VIBR</name>
<dbReference type="Proteomes" id="UP000030520">
    <property type="component" value="Unassembled WGS sequence"/>
</dbReference>
<organism evidence="2 3">
    <name type="scientific">Vibrio variabilis</name>
    <dbReference type="NCBI Taxonomy" id="990271"/>
    <lineage>
        <taxon>Bacteria</taxon>
        <taxon>Pseudomonadati</taxon>
        <taxon>Pseudomonadota</taxon>
        <taxon>Gammaproteobacteria</taxon>
        <taxon>Vibrionales</taxon>
        <taxon>Vibrionaceae</taxon>
        <taxon>Vibrio</taxon>
    </lineage>
</organism>
<proteinExistence type="predicted"/>
<dbReference type="EMBL" id="JRWM01000005">
    <property type="protein sequence ID" value="KHA61683.1"/>
    <property type="molecule type" value="Genomic_DNA"/>
</dbReference>
<feature type="domain" description="Polysaccharide pyruvyl transferase" evidence="1">
    <location>
        <begin position="14"/>
        <end position="314"/>
    </location>
</feature>
<evidence type="ECO:0000313" key="3">
    <source>
        <dbReference type="Proteomes" id="UP000030520"/>
    </source>
</evidence>
<protein>
    <recommendedName>
        <fullName evidence="1">Polysaccharide pyruvyl transferase domain-containing protein</fullName>
    </recommendedName>
</protein>
<evidence type="ECO:0000259" key="1">
    <source>
        <dbReference type="Pfam" id="PF04230"/>
    </source>
</evidence>
<sequence>MKKVGIATVSTGYNYGSSLQAYATKKLLAKLGYEGELIRLKGGLVKGRDIRVKKLIVLVMRSLIHKRNVTSIYSQYSKKGIKSISSNSRTFFDDFAREYLQPATYSWGNLKKLAKSKDYSSFLCGSDQVWNGDTFYVDPLYYLEFAPKSKRIAFSPSFGRDKVADYNRKKIAKKIREIPYLSVREDVGCKIIRELTGKSSVVLVDPTLALSRDDWAEEFDLSNRIVSEPYILVYFLDVPSEQAKAFILALQKKLNVKVFSIPYKFNGELDFNHIDAGPIEFLKLVFNAEYVVTDSFHGTAFSMNFGVKFATFERNYGKSGNQSSRVISLLSKVDMMGCFEPNEIIYGHCQSSQAYEKLAVERVKSLKFLENSLYSR</sequence>
<evidence type="ECO:0000313" key="2">
    <source>
        <dbReference type="EMBL" id="KHA61683.1"/>
    </source>
</evidence>
<dbReference type="InterPro" id="IPR007345">
    <property type="entry name" value="Polysacch_pyruvyl_Trfase"/>
</dbReference>
<gene>
    <name evidence="2" type="ORF">NL53_05040</name>
</gene>
<dbReference type="Pfam" id="PF04230">
    <property type="entry name" value="PS_pyruv_trans"/>
    <property type="match status" value="1"/>
</dbReference>
<accession>A0ABR4YDW3</accession>
<reference evidence="2 3" key="1">
    <citation type="submission" date="2014-10" db="EMBL/GenBank/DDBJ databases">
        <title>Genome sequencing of Vibrio variabilis T01.</title>
        <authorList>
            <person name="Chan K.-G."/>
            <person name="Mohamad N.I."/>
        </authorList>
    </citation>
    <scope>NUCLEOTIDE SEQUENCE [LARGE SCALE GENOMIC DNA]</scope>
    <source>
        <strain evidence="2 3">T01</strain>
    </source>
</reference>